<keyword evidence="7 8" id="KW-0472">Membrane</keyword>
<organism evidence="10 11">
    <name type="scientific">Marinicella pacifica</name>
    <dbReference type="NCBI Taxonomy" id="1171543"/>
    <lineage>
        <taxon>Bacteria</taxon>
        <taxon>Pseudomonadati</taxon>
        <taxon>Pseudomonadota</taxon>
        <taxon>Gammaproteobacteria</taxon>
        <taxon>Lysobacterales</taxon>
        <taxon>Marinicellaceae</taxon>
        <taxon>Marinicella</taxon>
    </lineage>
</organism>
<dbReference type="PANTHER" id="PTHR43386:SF2">
    <property type="entry name" value="OLIGOPEPTIDE TRANSPORT SYSTEM PERMEASE PROTEIN OPPC"/>
    <property type="match status" value="1"/>
</dbReference>
<dbReference type="RefSeq" id="WP_188364824.1">
    <property type="nucleotide sequence ID" value="NZ_BAABJF010000015.1"/>
</dbReference>
<comment type="caution">
    <text evidence="10">The sequence shown here is derived from an EMBL/GenBank/DDBJ whole genome shotgun (WGS) entry which is preliminary data.</text>
</comment>
<feature type="transmembrane region" description="Helical" evidence="8">
    <location>
        <begin position="65"/>
        <end position="90"/>
    </location>
</feature>
<evidence type="ECO:0000256" key="4">
    <source>
        <dbReference type="ARBA" id="ARBA00022519"/>
    </source>
</evidence>
<reference evidence="10" key="1">
    <citation type="journal article" date="2014" name="Int. J. Syst. Evol. Microbiol.">
        <title>Complete genome sequence of Corynebacterium casei LMG S-19264T (=DSM 44701T), isolated from a smear-ripened cheese.</title>
        <authorList>
            <consortium name="US DOE Joint Genome Institute (JGI-PGF)"/>
            <person name="Walter F."/>
            <person name="Albersmeier A."/>
            <person name="Kalinowski J."/>
            <person name="Ruckert C."/>
        </authorList>
    </citation>
    <scope>NUCLEOTIDE SEQUENCE</scope>
    <source>
        <strain evidence="10">CGMCC 1.12181</strain>
    </source>
</reference>
<evidence type="ECO:0000256" key="8">
    <source>
        <dbReference type="RuleBase" id="RU363032"/>
    </source>
</evidence>
<feature type="transmembrane region" description="Helical" evidence="8">
    <location>
        <begin position="7"/>
        <end position="24"/>
    </location>
</feature>
<dbReference type="Proteomes" id="UP000605253">
    <property type="component" value="Unassembled WGS sequence"/>
</dbReference>
<dbReference type="CDD" id="cd06261">
    <property type="entry name" value="TM_PBP2"/>
    <property type="match status" value="1"/>
</dbReference>
<reference evidence="10" key="2">
    <citation type="submission" date="2020-09" db="EMBL/GenBank/DDBJ databases">
        <authorList>
            <person name="Sun Q."/>
            <person name="Zhou Y."/>
        </authorList>
    </citation>
    <scope>NUCLEOTIDE SEQUENCE</scope>
    <source>
        <strain evidence="10">CGMCC 1.12181</strain>
    </source>
</reference>
<name>A0A917CNX8_9GAMM</name>
<keyword evidence="6 8" id="KW-1133">Transmembrane helix</keyword>
<keyword evidence="5 8" id="KW-0812">Transmembrane</keyword>
<keyword evidence="3" id="KW-1003">Cell membrane</keyword>
<dbReference type="EMBL" id="BMEO01000004">
    <property type="protein sequence ID" value="GGF92575.1"/>
    <property type="molecule type" value="Genomic_DNA"/>
</dbReference>
<keyword evidence="4" id="KW-0997">Cell inner membrane</keyword>
<dbReference type="InterPro" id="IPR035906">
    <property type="entry name" value="MetI-like_sf"/>
</dbReference>
<keyword evidence="11" id="KW-1185">Reference proteome</keyword>
<evidence type="ECO:0000256" key="2">
    <source>
        <dbReference type="ARBA" id="ARBA00022448"/>
    </source>
</evidence>
<dbReference type="PROSITE" id="PS50928">
    <property type="entry name" value="ABC_TM1"/>
    <property type="match status" value="1"/>
</dbReference>
<dbReference type="Gene3D" id="1.10.3720.10">
    <property type="entry name" value="MetI-like"/>
    <property type="match status" value="1"/>
</dbReference>
<feature type="transmembrane region" description="Helical" evidence="8">
    <location>
        <begin position="127"/>
        <end position="145"/>
    </location>
</feature>
<dbReference type="PANTHER" id="PTHR43386">
    <property type="entry name" value="OLIGOPEPTIDE TRANSPORT SYSTEM PERMEASE PROTEIN APPC"/>
    <property type="match status" value="1"/>
</dbReference>
<dbReference type="InterPro" id="IPR050366">
    <property type="entry name" value="BP-dependent_transpt_permease"/>
</dbReference>
<evidence type="ECO:0000313" key="11">
    <source>
        <dbReference type="Proteomes" id="UP000605253"/>
    </source>
</evidence>
<evidence type="ECO:0000256" key="6">
    <source>
        <dbReference type="ARBA" id="ARBA00022989"/>
    </source>
</evidence>
<feature type="transmembrane region" description="Helical" evidence="8">
    <location>
        <begin position="102"/>
        <end position="121"/>
    </location>
</feature>
<dbReference type="GO" id="GO:0055085">
    <property type="term" value="P:transmembrane transport"/>
    <property type="evidence" value="ECO:0007669"/>
    <property type="project" value="InterPro"/>
</dbReference>
<feature type="domain" description="ABC transmembrane type-1" evidence="9">
    <location>
        <begin position="63"/>
        <end position="252"/>
    </location>
</feature>
<evidence type="ECO:0000256" key="3">
    <source>
        <dbReference type="ARBA" id="ARBA00022475"/>
    </source>
</evidence>
<dbReference type="AlphaFoldDB" id="A0A917CNX8"/>
<comment type="subcellular location">
    <subcellularLocation>
        <location evidence="1">Cell inner membrane</location>
        <topology evidence="1">Multi-pass membrane protein</topology>
    </subcellularLocation>
    <subcellularLocation>
        <location evidence="8">Cell membrane</location>
        <topology evidence="8">Multi-pass membrane protein</topology>
    </subcellularLocation>
</comment>
<gene>
    <name evidence="10" type="ORF">GCM10011365_12240</name>
</gene>
<comment type="similarity">
    <text evidence="8">Belongs to the binding-protein-dependent transport system permease family.</text>
</comment>
<evidence type="ECO:0000256" key="1">
    <source>
        <dbReference type="ARBA" id="ARBA00004429"/>
    </source>
</evidence>
<evidence type="ECO:0000313" key="10">
    <source>
        <dbReference type="EMBL" id="GGF92575.1"/>
    </source>
</evidence>
<dbReference type="GO" id="GO:0005886">
    <property type="term" value="C:plasma membrane"/>
    <property type="evidence" value="ECO:0007669"/>
    <property type="project" value="UniProtKB-SubCell"/>
</dbReference>
<evidence type="ECO:0000256" key="7">
    <source>
        <dbReference type="ARBA" id="ARBA00023136"/>
    </source>
</evidence>
<dbReference type="SUPFAM" id="SSF161098">
    <property type="entry name" value="MetI-like"/>
    <property type="match status" value="1"/>
</dbReference>
<dbReference type="InterPro" id="IPR000515">
    <property type="entry name" value="MetI-like"/>
</dbReference>
<dbReference type="Pfam" id="PF00528">
    <property type="entry name" value="BPD_transp_1"/>
    <property type="match status" value="1"/>
</dbReference>
<keyword evidence="2 8" id="KW-0813">Transport</keyword>
<sequence length="267" mass="29953">MKIKLALSWLIIMSLWVIIGPWLSSQQPDFIHWDAMAQAPGSQFWFGTDVMGRDLYVRTLLGGRLSLLVALVATCMSLLIGVSYGLLSGYLGGRTDRFMMRFLDVLYALPFLFLVILLLVFFGQHMILLFIAIGGYIWLDTARIVRGQTLVLKKQAYVEAAQAMGQSTTRILSRHILPNLRGVVIVYATLTIPQVILIESFISFLGLGVQEPNTSWGTLVSEGVDNLQTAPWSLWIPGAFLSLTLMAFNLLGDGLRDYWDPKRLRPR</sequence>
<feature type="transmembrane region" description="Helical" evidence="8">
    <location>
        <begin position="229"/>
        <end position="252"/>
    </location>
</feature>
<evidence type="ECO:0000259" key="9">
    <source>
        <dbReference type="PROSITE" id="PS50928"/>
    </source>
</evidence>
<protein>
    <submittedName>
        <fullName evidence="10">Peptide ABC transporter permease</fullName>
    </submittedName>
</protein>
<accession>A0A917CNX8</accession>
<evidence type="ECO:0000256" key="5">
    <source>
        <dbReference type="ARBA" id="ARBA00022692"/>
    </source>
</evidence>
<feature type="transmembrane region" description="Helical" evidence="8">
    <location>
        <begin position="184"/>
        <end position="209"/>
    </location>
</feature>
<proteinExistence type="inferred from homology"/>